<comment type="caution">
    <text evidence="4">The sequence shown here is derived from an EMBL/GenBank/DDBJ whole genome shotgun (WGS) entry which is preliminary data.</text>
</comment>
<comment type="caution">
    <text evidence="2">Lacks conserved residue(s) required for the propagation of feature annotation.</text>
</comment>
<organism evidence="4 5">
    <name type="scientific">Patulibacter medicamentivorans</name>
    <dbReference type="NCBI Taxonomy" id="1097667"/>
    <lineage>
        <taxon>Bacteria</taxon>
        <taxon>Bacillati</taxon>
        <taxon>Actinomycetota</taxon>
        <taxon>Thermoleophilia</taxon>
        <taxon>Solirubrobacterales</taxon>
        <taxon>Patulibacteraceae</taxon>
        <taxon>Patulibacter</taxon>
    </lineage>
</organism>
<keyword evidence="1 2" id="KW-0808">Transferase</keyword>
<accession>H0E365</accession>
<dbReference type="Pfam" id="PF09423">
    <property type="entry name" value="PhoD"/>
    <property type="match status" value="1"/>
</dbReference>
<gene>
    <name evidence="4" type="ORF">PAI11_12330</name>
</gene>
<dbReference type="Proteomes" id="UP000005143">
    <property type="component" value="Unassembled WGS sequence"/>
</dbReference>
<dbReference type="PATRIC" id="fig|1097667.3.peg.1229"/>
<dbReference type="InterPro" id="IPR029052">
    <property type="entry name" value="Metallo-depent_PP-like"/>
</dbReference>
<dbReference type="InterPro" id="IPR030374">
    <property type="entry name" value="PABS"/>
</dbReference>
<evidence type="ECO:0000259" key="3">
    <source>
        <dbReference type="PROSITE" id="PS51006"/>
    </source>
</evidence>
<dbReference type="InterPro" id="IPR006311">
    <property type="entry name" value="TAT_signal"/>
</dbReference>
<dbReference type="SUPFAM" id="SSF56300">
    <property type="entry name" value="Metallo-dependent phosphatases"/>
    <property type="match status" value="1"/>
</dbReference>
<dbReference type="InterPro" id="IPR038607">
    <property type="entry name" value="PhoD-like_sf"/>
</dbReference>
<feature type="domain" description="PABS" evidence="3">
    <location>
        <begin position="1"/>
        <end position="50"/>
    </location>
</feature>
<dbReference type="PROSITE" id="PS51006">
    <property type="entry name" value="PABS_2"/>
    <property type="match status" value="1"/>
</dbReference>
<evidence type="ECO:0000256" key="2">
    <source>
        <dbReference type="PROSITE-ProRule" id="PRU00354"/>
    </source>
</evidence>
<reference evidence="4 5" key="1">
    <citation type="journal article" date="2013" name="Biodegradation">
        <title>Quantitative proteomic analysis of ibuprofen-degrading Patulibacter sp. strain I11.</title>
        <authorList>
            <person name="Almeida B."/>
            <person name="Kjeldal H."/>
            <person name="Lolas I."/>
            <person name="Knudsen A.D."/>
            <person name="Carvalho G."/>
            <person name="Nielsen K.L."/>
            <person name="Barreto Crespo M.T."/>
            <person name="Stensballe A."/>
            <person name="Nielsen J.L."/>
        </authorList>
    </citation>
    <scope>NUCLEOTIDE SEQUENCE [LARGE SCALE GENOMIC DNA]</scope>
    <source>
        <strain evidence="4 5">I11</strain>
    </source>
</reference>
<evidence type="ECO:0000256" key="1">
    <source>
        <dbReference type="ARBA" id="ARBA00022679"/>
    </source>
</evidence>
<proteinExistence type="predicted"/>
<dbReference type="Pfam" id="PF16655">
    <property type="entry name" value="PhoD_N"/>
    <property type="match status" value="1"/>
</dbReference>
<dbReference type="CDD" id="cd07389">
    <property type="entry name" value="MPP_PhoD"/>
    <property type="match status" value="1"/>
</dbReference>
<dbReference type="PROSITE" id="PS51318">
    <property type="entry name" value="TAT"/>
    <property type="match status" value="1"/>
</dbReference>
<protein>
    <submittedName>
        <fullName evidence="4">Phosphodiesterase/alkaline phosphatase D</fullName>
    </submittedName>
</protein>
<dbReference type="Gene3D" id="3.60.21.70">
    <property type="entry name" value="PhoD-like phosphatase"/>
    <property type="match status" value="1"/>
</dbReference>
<dbReference type="PANTHER" id="PTHR43606:SF2">
    <property type="entry name" value="ALKALINE PHOSPHATASE FAMILY PROTEIN (AFU_ORTHOLOGUE AFUA_5G03860)"/>
    <property type="match status" value="1"/>
</dbReference>
<dbReference type="InterPro" id="IPR032093">
    <property type="entry name" value="PhoD_N"/>
</dbReference>
<dbReference type="InterPro" id="IPR018946">
    <property type="entry name" value="PhoD-like_MPP"/>
</dbReference>
<dbReference type="EMBL" id="AGUD01000058">
    <property type="protein sequence ID" value="EHN11888.1"/>
    <property type="molecule type" value="Genomic_DNA"/>
</dbReference>
<name>H0E365_9ACTN</name>
<dbReference type="PANTHER" id="PTHR43606">
    <property type="entry name" value="PHOSPHATASE, PUTATIVE (AFU_ORTHOLOGUE AFUA_6G08710)-RELATED"/>
    <property type="match status" value="1"/>
</dbReference>
<dbReference type="Gene3D" id="2.60.40.380">
    <property type="entry name" value="Purple acid phosphatase-like, N-terminal"/>
    <property type="match status" value="1"/>
</dbReference>
<sequence>MSSLTRRSLLRTGLAGATVAATAGFPVASTFARTRPTFPSAPWALGVASGDPTSDGVVLWTRLATDALGVEPIAHDRILVRWELAEDEGFRRVARRGVAVADRDAAHSVHVEVEGLRPHRDYWYRFAAGDEVSPVGRTRTAPDPRNTPAALAFAFASCQQYEHGFFTAWRHVAEEDVDLVLHLGDYIYEHGTDVYKSADGNVRHHVGDEITTLFDYRRRHAQYRSDGDLQAAHAAHPFVVTWDDHEVDNNYADLVPEDGQAPEAFRARRAAAYQAYWEHMPLRRRQRAKGPDMRLDRTLDYGRLARFTVLDTRQYRSDQACGDGTKAPCAEWEDPTRTFLGDDQERRVLRDLGRSGARWNVIANQVPLTAIDQKAGEGLTLYMDGWAGYPAARERFLSGIVDRRVGNPLVITGDVHSNWACEVNRDARDPASTAVAVELIGTSITSTGDGNDSQPAQLADNPQVKWYQRRRGYVRVAVDAREARADYRSLDYVSRPGAPVRTAKSFVVEDGTPRLQPA</sequence>
<dbReference type="GO" id="GO:0016740">
    <property type="term" value="F:transferase activity"/>
    <property type="evidence" value="ECO:0007669"/>
    <property type="project" value="UniProtKB-UniRule"/>
</dbReference>
<dbReference type="InterPro" id="IPR052900">
    <property type="entry name" value="Phospholipid_Metab_Enz"/>
</dbReference>
<keyword evidence="2" id="KW-0620">Polyamine biosynthesis</keyword>
<evidence type="ECO:0000313" key="4">
    <source>
        <dbReference type="EMBL" id="EHN11888.1"/>
    </source>
</evidence>
<dbReference type="GO" id="GO:0006596">
    <property type="term" value="P:polyamine biosynthetic process"/>
    <property type="evidence" value="ECO:0007669"/>
    <property type="project" value="UniProtKB-UniRule"/>
</dbReference>
<evidence type="ECO:0000313" key="5">
    <source>
        <dbReference type="Proteomes" id="UP000005143"/>
    </source>
</evidence>
<dbReference type="AlphaFoldDB" id="H0E365"/>
<keyword evidence="5" id="KW-1185">Reference proteome</keyword>
<dbReference type="RefSeq" id="WP_007572090.1">
    <property type="nucleotide sequence ID" value="NZ_AGUD01000058.1"/>
</dbReference>